<keyword evidence="2 12" id="KW-0639">Primosome</keyword>
<evidence type="ECO:0000256" key="2">
    <source>
        <dbReference type="ARBA" id="ARBA00022515"/>
    </source>
</evidence>
<sequence>MKLDKQTIDNIVSSNDIVDVLRDFIELYKKGNSYVSLCPFHEDTNPSMSVDSRKQIFKCFVCNTGGNCLKFLKLFKKWNHIESLKYLANKSGIFFDESKYKIQIENEKPLNEFDQKVYEIIERANSFYKSELFKSLNTNVKNFLSKRNLTYSNCQEFDIGYAPYNRFLEIFKDDLENNITALLVSSLITVNKEVFFKNRITFAIRDEKNKVVAFSARALDDSKPKYINSSESNYFKKSEILYNLNKVFELENNDEIIITEGFFDVIALNKSGIKNSVCLMGTSLSNSHINKLKKFKKITLFLDGDQPGMNSTYKIIRSLLASNYKNIYVVNNKMNNDPDEILQKFGKEKILNLLSDSAPYIHFIYDYLRKLHGLYDGIKNIIPSDGQFEKFGSEFYPFWKSLNHDLANAINQKIKTEHNKDMSMVVNKNTYLFVDHYKTDELINNDSKFYEWDDYLPYDNSYFDHHVSTQTFESENIYKKNKPFLNSSVSKPKTQNWIEKMFVLIAKFPNLAKLFKTNNINEPISKIAINDCDKNTQDLYEYVIENSKIETSKILEYYEKYNQNGKTNFIDSIGFNFLDNSKAETDFNEIYQRAYIESVNAENYHISKIIKDKMSAHKLKEELLEVQRKKIIKRNRKSYEGGNNE</sequence>
<comment type="caution">
    <text evidence="14">The sequence shown here is derived from an EMBL/GenBank/DDBJ whole genome shotgun (WGS) entry which is preliminary data.</text>
</comment>
<gene>
    <name evidence="12 14" type="primary">dnaG</name>
    <name evidence="14" type="ORF">LAD73_01310</name>
</gene>
<comment type="catalytic activity">
    <reaction evidence="12">
        <text>ssDNA + n NTP = ssDNA/pppN(pN)n-1 hybrid + (n-1) diphosphate.</text>
        <dbReference type="EC" id="2.7.7.101"/>
    </reaction>
</comment>
<keyword evidence="9" id="KW-0460">Magnesium</keyword>
<keyword evidence="15" id="KW-1185">Reference proteome</keyword>
<feature type="domain" description="Toprim" evidence="13">
    <location>
        <begin position="254"/>
        <end position="335"/>
    </location>
</feature>
<dbReference type="GO" id="GO:0003677">
    <property type="term" value="F:DNA binding"/>
    <property type="evidence" value="ECO:0007669"/>
    <property type="project" value="UniProtKB-KW"/>
</dbReference>
<dbReference type="HAMAP" id="MF_00974">
    <property type="entry name" value="DNA_primase_DnaG"/>
    <property type="match status" value="1"/>
</dbReference>
<keyword evidence="1 12" id="KW-0240">DNA-directed RNA polymerase</keyword>
<dbReference type="SMART" id="SM00400">
    <property type="entry name" value="ZnF_CHCC"/>
    <property type="match status" value="1"/>
</dbReference>
<dbReference type="Pfam" id="PF13662">
    <property type="entry name" value="Toprim_4"/>
    <property type="match status" value="1"/>
</dbReference>
<keyword evidence="6 12" id="KW-0479">Metal-binding</keyword>
<accession>A0A953NGP4</accession>
<dbReference type="InterPro" id="IPR030846">
    <property type="entry name" value="DnaG_bac"/>
</dbReference>
<dbReference type="PROSITE" id="PS50880">
    <property type="entry name" value="TOPRIM"/>
    <property type="match status" value="1"/>
</dbReference>
<comment type="similarity">
    <text evidence="12">Belongs to the DnaG primase family.</text>
</comment>
<dbReference type="Pfam" id="PF01807">
    <property type="entry name" value="Zn_ribbon_DnaG"/>
    <property type="match status" value="1"/>
</dbReference>
<dbReference type="Gene3D" id="3.90.580.10">
    <property type="entry name" value="Zinc finger, CHC2-type domain"/>
    <property type="match status" value="1"/>
</dbReference>
<dbReference type="GO" id="GO:0000428">
    <property type="term" value="C:DNA-directed RNA polymerase complex"/>
    <property type="evidence" value="ECO:0007669"/>
    <property type="project" value="UniProtKB-KW"/>
</dbReference>
<comment type="subunit">
    <text evidence="12">Monomer. Interacts with DnaB.</text>
</comment>
<dbReference type="SMART" id="SM00493">
    <property type="entry name" value="TOPRIM"/>
    <property type="match status" value="1"/>
</dbReference>
<dbReference type="SUPFAM" id="SSF57783">
    <property type="entry name" value="Zinc beta-ribbon"/>
    <property type="match status" value="1"/>
</dbReference>
<evidence type="ECO:0000256" key="10">
    <source>
        <dbReference type="ARBA" id="ARBA00023125"/>
    </source>
</evidence>
<evidence type="ECO:0000256" key="7">
    <source>
        <dbReference type="ARBA" id="ARBA00022771"/>
    </source>
</evidence>
<dbReference type="AlphaFoldDB" id="A0A953NGP4"/>
<evidence type="ECO:0000256" key="5">
    <source>
        <dbReference type="ARBA" id="ARBA00022705"/>
    </source>
</evidence>
<evidence type="ECO:0000256" key="3">
    <source>
        <dbReference type="ARBA" id="ARBA00022679"/>
    </source>
</evidence>
<dbReference type="InterPro" id="IPR034151">
    <property type="entry name" value="TOPRIM_DnaG_bac"/>
</dbReference>
<organism evidence="14 15">
    <name type="scientific">Mycoplasma tauri</name>
    <dbReference type="NCBI Taxonomy" id="547987"/>
    <lineage>
        <taxon>Bacteria</taxon>
        <taxon>Bacillati</taxon>
        <taxon>Mycoplasmatota</taxon>
        <taxon>Mollicutes</taxon>
        <taxon>Mycoplasmataceae</taxon>
        <taxon>Mycoplasma</taxon>
    </lineage>
</organism>
<dbReference type="GO" id="GO:0008270">
    <property type="term" value="F:zinc ion binding"/>
    <property type="evidence" value="ECO:0007669"/>
    <property type="project" value="UniProtKB-UniRule"/>
</dbReference>
<feature type="zinc finger region" description="CHC2-type" evidence="12">
    <location>
        <begin position="38"/>
        <end position="62"/>
    </location>
</feature>
<keyword evidence="7 12" id="KW-0863">Zinc-finger</keyword>
<keyword evidence="5 12" id="KW-0235">DNA replication</keyword>
<protein>
    <recommendedName>
        <fullName evidence="12">DNA primase</fullName>
        <ecNumber evidence="12">2.7.7.101</ecNumber>
    </recommendedName>
</protein>
<evidence type="ECO:0000256" key="8">
    <source>
        <dbReference type="ARBA" id="ARBA00022833"/>
    </source>
</evidence>
<dbReference type="GO" id="GO:0003899">
    <property type="term" value="F:DNA-directed RNA polymerase activity"/>
    <property type="evidence" value="ECO:0007669"/>
    <property type="project" value="UniProtKB-UniRule"/>
</dbReference>
<dbReference type="Proteomes" id="UP000772186">
    <property type="component" value="Unassembled WGS sequence"/>
</dbReference>
<keyword evidence="8 12" id="KW-0862">Zinc</keyword>
<dbReference type="InterPro" id="IPR006295">
    <property type="entry name" value="DNA_primase_DnaG"/>
</dbReference>
<evidence type="ECO:0000256" key="11">
    <source>
        <dbReference type="ARBA" id="ARBA00023163"/>
    </source>
</evidence>
<dbReference type="CDD" id="cd03364">
    <property type="entry name" value="TOPRIM_DnaG_primases"/>
    <property type="match status" value="1"/>
</dbReference>
<dbReference type="InterPro" id="IPR050219">
    <property type="entry name" value="DnaG_primase"/>
</dbReference>
<dbReference type="Gene3D" id="3.90.980.10">
    <property type="entry name" value="DNA primase, catalytic core, N-terminal domain"/>
    <property type="match status" value="1"/>
</dbReference>
<dbReference type="GO" id="GO:0006269">
    <property type="term" value="P:DNA replication, synthesis of primer"/>
    <property type="evidence" value="ECO:0007669"/>
    <property type="project" value="UniProtKB-UniRule"/>
</dbReference>
<dbReference type="PANTHER" id="PTHR30313">
    <property type="entry name" value="DNA PRIMASE"/>
    <property type="match status" value="1"/>
</dbReference>
<dbReference type="InterPro" id="IPR036977">
    <property type="entry name" value="DNA_primase_Znf_CHC2"/>
</dbReference>
<evidence type="ECO:0000256" key="12">
    <source>
        <dbReference type="HAMAP-Rule" id="MF_00974"/>
    </source>
</evidence>
<dbReference type="SUPFAM" id="SSF56731">
    <property type="entry name" value="DNA primase core"/>
    <property type="match status" value="1"/>
</dbReference>
<evidence type="ECO:0000313" key="15">
    <source>
        <dbReference type="Proteomes" id="UP000772186"/>
    </source>
</evidence>
<comment type="function">
    <text evidence="12">RNA polymerase that catalyzes the synthesis of short RNA molecules used as primers for DNA polymerase during DNA replication.</text>
</comment>
<dbReference type="Pfam" id="PF08275">
    <property type="entry name" value="DNAG_N"/>
    <property type="match status" value="1"/>
</dbReference>
<dbReference type="InterPro" id="IPR013264">
    <property type="entry name" value="DNAG_N"/>
</dbReference>
<keyword evidence="3 12" id="KW-0808">Transferase</keyword>
<evidence type="ECO:0000256" key="9">
    <source>
        <dbReference type="ARBA" id="ARBA00022842"/>
    </source>
</evidence>
<dbReference type="InterPro" id="IPR006171">
    <property type="entry name" value="TOPRIM_dom"/>
</dbReference>
<keyword evidence="10 12" id="KW-0238">DNA-binding</keyword>
<dbReference type="GO" id="GO:1990077">
    <property type="term" value="C:primosome complex"/>
    <property type="evidence" value="ECO:0007669"/>
    <property type="project" value="UniProtKB-KW"/>
</dbReference>
<dbReference type="EMBL" id="JAIQBY010000007">
    <property type="protein sequence ID" value="MBZ4195356.1"/>
    <property type="molecule type" value="Genomic_DNA"/>
</dbReference>
<reference evidence="14 15" key="1">
    <citation type="submission" date="2021-09" db="EMBL/GenBank/DDBJ databases">
        <title>WGS of Mycoplasma sp. Zaradi2 strains.</title>
        <authorList>
            <person name="Spergser J."/>
        </authorList>
    </citation>
    <scope>NUCLEOTIDE SEQUENCE [LARGE SCALE GENOMIC DNA]</scope>
    <source>
        <strain evidence="14 15">1331</strain>
    </source>
</reference>
<dbReference type="EC" id="2.7.7.101" evidence="12"/>
<evidence type="ECO:0000259" key="13">
    <source>
        <dbReference type="PROSITE" id="PS50880"/>
    </source>
</evidence>
<dbReference type="RefSeq" id="WP_223644520.1">
    <property type="nucleotide sequence ID" value="NZ_JAIQBY010000007.1"/>
</dbReference>
<name>A0A953NGP4_9MOLU</name>
<comment type="domain">
    <text evidence="12">Contains an N-terminal zinc-binding domain, a central core domain that contains the primase activity, and a C-terminal DnaB-binding domain.</text>
</comment>
<evidence type="ECO:0000313" key="14">
    <source>
        <dbReference type="EMBL" id="MBZ4195356.1"/>
    </source>
</evidence>
<dbReference type="GO" id="GO:0005737">
    <property type="term" value="C:cytoplasm"/>
    <property type="evidence" value="ECO:0007669"/>
    <property type="project" value="TreeGrafter"/>
</dbReference>
<evidence type="ECO:0000256" key="4">
    <source>
        <dbReference type="ARBA" id="ARBA00022695"/>
    </source>
</evidence>
<dbReference type="InterPro" id="IPR037068">
    <property type="entry name" value="DNA_primase_core_N_sf"/>
</dbReference>
<comment type="cofactor">
    <cofactor evidence="12">
        <name>Zn(2+)</name>
        <dbReference type="ChEBI" id="CHEBI:29105"/>
    </cofactor>
    <text evidence="12">Binds 1 zinc ion per monomer.</text>
</comment>
<keyword evidence="4 12" id="KW-0548">Nucleotidyltransferase</keyword>
<dbReference type="NCBIfam" id="TIGR01391">
    <property type="entry name" value="dnaG"/>
    <property type="match status" value="1"/>
</dbReference>
<dbReference type="InterPro" id="IPR002694">
    <property type="entry name" value="Znf_CHC2"/>
</dbReference>
<evidence type="ECO:0000256" key="6">
    <source>
        <dbReference type="ARBA" id="ARBA00022723"/>
    </source>
</evidence>
<dbReference type="PANTHER" id="PTHR30313:SF2">
    <property type="entry name" value="DNA PRIMASE"/>
    <property type="match status" value="1"/>
</dbReference>
<evidence type="ECO:0000256" key="1">
    <source>
        <dbReference type="ARBA" id="ARBA00022478"/>
    </source>
</evidence>
<keyword evidence="11 12" id="KW-0804">Transcription</keyword>
<proteinExistence type="inferred from homology"/>
<dbReference type="Gene3D" id="3.40.1360.10">
    <property type="match status" value="1"/>
</dbReference>